<keyword evidence="2" id="KW-1185">Reference proteome</keyword>
<gene>
    <name evidence="1" type="ORF">SPARVUS_LOCUS7567197</name>
</gene>
<organism evidence="1 2">
    <name type="scientific">Staurois parvus</name>
    <dbReference type="NCBI Taxonomy" id="386267"/>
    <lineage>
        <taxon>Eukaryota</taxon>
        <taxon>Metazoa</taxon>
        <taxon>Chordata</taxon>
        <taxon>Craniata</taxon>
        <taxon>Vertebrata</taxon>
        <taxon>Euteleostomi</taxon>
        <taxon>Amphibia</taxon>
        <taxon>Batrachia</taxon>
        <taxon>Anura</taxon>
        <taxon>Neobatrachia</taxon>
        <taxon>Ranoidea</taxon>
        <taxon>Ranidae</taxon>
        <taxon>Staurois</taxon>
    </lineage>
</organism>
<dbReference type="Proteomes" id="UP001162483">
    <property type="component" value="Unassembled WGS sequence"/>
</dbReference>
<sequence length="61" mass="6733">MSKLGPISHFSSPVSCDSLVLQDLRCAWELCVVQFVLSGCSHSLNWISLDVQHGTSWQVLS</sequence>
<accession>A0ABN9DNH2</accession>
<comment type="caution">
    <text evidence="1">The sequence shown here is derived from an EMBL/GenBank/DDBJ whole genome shotgun (WGS) entry which is preliminary data.</text>
</comment>
<name>A0ABN9DNH2_9NEOB</name>
<protein>
    <submittedName>
        <fullName evidence="1">Uncharacterized protein</fullName>
    </submittedName>
</protein>
<reference evidence="1" key="1">
    <citation type="submission" date="2023-05" db="EMBL/GenBank/DDBJ databases">
        <authorList>
            <person name="Stuckert A."/>
        </authorList>
    </citation>
    <scope>NUCLEOTIDE SEQUENCE</scope>
</reference>
<dbReference type="EMBL" id="CATNWA010014533">
    <property type="protein sequence ID" value="CAI9573021.1"/>
    <property type="molecule type" value="Genomic_DNA"/>
</dbReference>
<evidence type="ECO:0000313" key="2">
    <source>
        <dbReference type="Proteomes" id="UP001162483"/>
    </source>
</evidence>
<proteinExistence type="predicted"/>
<evidence type="ECO:0000313" key="1">
    <source>
        <dbReference type="EMBL" id="CAI9573021.1"/>
    </source>
</evidence>